<dbReference type="Gene3D" id="2.60.40.790">
    <property type="match status" value="1"/>
</dbReference>
<dbReference type="EMBL" id="LWMH01000001">
    <property type="protein sequence ID" value="KZS46136.1"/>
    <property type="molecule type" value="Genomic_DNA"/>
</dbReference>
<evidence type="ECO:0000313" key="1">
    <source>
        <dbReference type="EMBL" id="KZS46136.1"/>
    </source>
</evidence>
<accession>A0A163ISZ4</accession>
<reference evidence="1" key="1">
    <citation type="journal article" date="2016" name="Genome Announc.">
        <title>Draft genomes of two strains of Paenibacillus glucanolyticus with capability to degrade lignocellulose.</title>
        <authorList>
            <person name="Mathews S.L."/>
            <person name="Pawlak J."/>
            <person name="Grunden A.M."/>
        </authorList>
    </citation>
    <scope>NUCLEOTIDE SEQUENCE [LARGE SCALE GENOMIC DNA]</scope>
    <source>
        <strain evidence="1">SLM1</strain>
    </source>
</reference>
<proteinExistence type="predicted"/>
<dbReference type="CDD" id="cd00298">
    <property type="entry name" value="ACD_sHsps_p23-like"/>
    <property type="match status" value="1"/>
</dbReference>
<dbReference type="GeneID" id="97552461"/>
<name>A0A163ISZ4_9BACL</name>
<dbReference type="RefSeq" id="WP_063478181.1">
    <property type="nucleotide sequence ID" value="NZ_CP147845.1"/>
</dbReference>
<gene>
    <name evidence="1" type="ORF">AWU65_09465</name>
</gene>
<sequence length="156" mass="17952">MTEAMDKKKAPNSIWQGFLDNWSEQMLFANKELNAKGIENFVQETMKNYMPKTMLQQAGLHHFADSLDYELFETHQSIFIRWSIPADVSLKNIRFYVNSRILKIVHGDSSEEIALPHDVDPDQTSSKYDQGVLEISLSKVGDPEPFREIFVRDGGK</sequence>
<dbReference type="AlphaFoldDB" id="A0A163ISZ4"/>
<dbReference type="SUPFAM" id="SSF49764">
    <property type="entry name" value="HSP20-like chaperones"/>
    <property type="match status" value="1"/>
</dbReference>
<evidence type="ECO:0008006" key="3">
    <source>
        <dbReference type="Google" id="ProtNLM"/>
    </source>
</evidence>
<organism evidence="1 2">
    <name type="scientific">Paenibacillus glucanolyticus</name>
    <dbReference type="NCBI Taxonomy" id="59843"/>
    <lineage>
        <taxon>Bacteria</taxon>
        <taxon>Bacillati</taxon>
        <taxon>Bacillota</taxon>
        <taxon>Bacilli</taxon>
        <taxon>Bacillales</taxon>
        <taxon>Paenibacillaceae</taxon>
        <taxon>Paenibacillus</taxon>
    </lineage>
</organism>
<dbReference type="STRING" id="59843.A3958_08960"/>
<protein>
    <recommendedName>
        <fullName evidence="3">SHSP domain-containing protein</fullName>
    </recommendedName>
</protein>
<dbReference type="Proteomes" id="UP000076796">
    <property type="component" value="Unassembled WGS sequence"/>
</dbReference>
<dbReference type="OrthoDB" id="2678548at2"/>
<keyword evidence="2" id="KW-1185">Reference proteome</keyword>
<dbReference type="InterPro" id="IPR008978">
    <property type="entry name" value="HSP20-like_chaperone"/>
</dbReference>
<comment type="caution">
    <text evidence="1">The sequence shown here is derived from an EMBL/GenBank/DDBJ whole genome shotgun (WGS) entry which is preliminary data.</text>
</comment>
<evidence type="ECO:0000313" key="2">
    <source>
        <dbReference type="Proteomes" id="UP000076796"/>
    </source>
</evidence>